<gene>
    <name evidence="1" type="ORF">IAB90_03020</name>
</gene>
<dbReference type="PROSITE" id="PS51257">
    <property type="entry name" value="PROKAR_LIPOPROTEIN"/>
    <property type="match status" value="1"/>
</dbReference>
<reference evidence="1" key="1">
    <citation type="submission" date="2020-10" db="EMBL/GenBank/DDBJ databases">
        <authorList>
            <person name="Gilroy R."/>
        </authorList>
    </citation>
    <scope>NUCLEOTIDE SEQUENCE</scope>
    <source>
        <strain evidence="1">ChiW25-3613</strain>
    </source>
</reference>
<organism evidence="1 2">
    <name type="scientific">Candidatus Coproplasma stercoripullorum</name>
    <dbReference type="NCBI Taxonomy" id="2840751"/>
    <lineage>
        <taxon>Bacteria</taxon>
        <taxon>Bacillati</taxon>
        <taxon>Bacillota</taxon>
        <taxon>Clostridia</taxon>
        <taxon>Eubacteriales</taxon>
        <taxon>Candidatus Coproplasma</taxon>
    </lineage>
</organism>
<accession>A0A9D1DB31</accession>
<evidence type="ECO:0000313" key="2">
    <source>
        <dbReference type="Proteomes" id="UP000824179"/>
    </source>
</evidence>
<evidence type="ECO:0008006" key="3">
    <source>
        <dbReference type="Google" id="ProtNLM"/>
    </source>
</evidence>
<dbReference type="AlphaFoldDB" id="A0A9D1DB31"/>
<dbReference type="EMBL" id="DVHB01000056">
    <property type="protein sequence ID" value="HIR39333.1"/>
    <property type="molecule type" value="Genomic_DNA"/>
</dbReference>
<proteinExistence type="predicted"/>
<protein>
    <recommendedName>
        <fullName evidence="3">Lipoprotein</fullName>
    </recommendedName>
</protein>
<name>A0A9D1DB31_9FIRM</name>
<sequence length="163" mass="17971">MNSKLSKKLFGILAVLLSVIIAAMFSGCADKNIQLYPGTWSATDIDLGNGWTIENFSFTVDYVGGDYLAHADDELLNGYIFIDHEAYSLTFNIDGEEIIATSSTYYRKELFSSGGTWRDYKFNFAGKLMQGDGSNYFDSSIIVSNINGGRVGSAYVALEEMIN</sequence>
<comment type="caution">
    <text evidence="1">The sequence shown here is derived from an EMBL/GenBank/DDBJ whole genome shotgun (WGS) entry which is preliminary data.</text>
</comment>
<evidence type="ECO:0000313" key="1">
    <source>
        <dbReference type="EMBL" id="HIR39333.1"/>
    </source>
</evidence>
<reference evidence="1" key="2">
    <citation type="journal article" date="2021" name="PeerJ">
        <title>Extensive microbial diversity within the chicken gut microbiome revealed by metagenomics and culture.</title>
        <authorList>
            <person name="Gilroy R."/>
            <person name="Ravi A."/>
            <person name="Getino M."/>
            <person name="Pursley I."/>
            <person name="Horton D.L."/>
            <person name="Alikhan N.F."/>
            <person name="Baker D."/>
            <person name="Gharbi K."/>
            <person name="Hall N."/>
            <person name="Watson M."/>
            <person name="Adriaenssens E.M."/>
            <person name="Foster-Nyarko E."/>
            <person name="Jarju S."/>
            <person name="Secka A."/>
            <person name="Antonio M."/>
            <person name="Oren A."/>
            <person name="Chaudhuri R.R."/>
            <person name="La Ragione R."/>
            <person name="Hildebrand F."/>
            <person name="Pallen M.J."/>
        </authorList>
    </citation>
    <scope>NUCLEOTIDE SEQUENCE</scope>
    <source>
        <strain evidence="1">ChiW25-3613</strain>
    </source>
</reference>
<dbReference type="Proteomes" id="UP000824179">
    <property type="component" value="Unassembled WGS sequence"/>
</dbReference>